<evidence type="ECO:0000313" key="9">
    <source>
        <dbReference type="Proteomes" id="UP000799118"/>
    </source>
</evidence>
<evidence type="ECO:0000256" key="2">
    <source>
        <dbReference type="ARBA" id="ARBA00010446"/>
    </source>
</evidence>
<dbReference type="GO" id="GO:0009277">
    <property type="term" value="C:fungal-type cell wall"/>
    <property type="evidence" value="ECO:0007669"/>
    <property type="project" value="InterPro"/>
</dbReference>
<dbReference type="OrthoDB" id="4225815at2759"/>
<sequence length="112" mass="11693">MQLRLAFVSAALVTLAFGAPTLRGESPEDCTTGALECCQTVELASNPSTYQLLGLLGIVPNDLNVLVGINCTPIPFVDGVVLGVCNDNPVCCEDNNTNPYVPISIDCVPVAL</sequence>
<dbReference type="EMBL" id="ML769540">
    <property type="protein sequence ID" value="KAE9394951.1"/>
    <property type="molecule type" value="Genomic_DNA"/>
</dbReference>
<dbReference type="GO" id="GO:0005199">
    <property type="term" value="F:structural constituent of cell wall"/>
    <property type="evidence" value="ECO:0007669"/>
    <property type="project" value="InterPro"/>
</dbReference>
<proteinExistence type="inferred from homology"/>
<gene>
    <name evidence="8" type="ORF">BT96DRAFT_886121</name>
</gene>
<feature type="signal peptide" evidence="7">
    <location>
        <begin position="1"/>
        <end position="18"/>
    </location>
</feature>
<keyword evidence="9" id="KW-1185">Reference proteome</keyword>
<organism evidence="8 9">
    <name type="scientific">Gymnopus androsaceus JB14</name>
    <dbReference type="NCBI Taxonomy" id="1447944"/>
    <lineage>
        <taxon>Eukaryota</taxon>
        <taxon>Fungi</taxon>
        <taxon>Dikarya</taxon>
        <taxon>Basidiomycota</taxon>
        <taxon>Agaricomycotina</taxon>
        <taxon>Agaricomycetes</taxon>
        <taxon>Agaricomycetidae</taxon>
        <taxon>Agaricales</taxon>
        <taxon>Marasmiineae</taxon>
        <taxon>Omphalotaceae</taxon>
        <taxon>Gymnopus</taxon>
    </lineage>
</organism>
<keyword evidence="4 7" id="KW-0964">Secreted</keyword>
<evidence type="ECO:0000256" key="5">
    <source>
        <dbReference type="ARBA" id="ARBA00023157"/>
    </source>
</evidence>
<comment type="similarity">
    <text evidence="2 7">Belongs to the fungal hydrophobin family.</text>
</comment>
<feature type="chain" id="PRO_5025711908" description="Hydrophobin" evidence="7">
    <location>
        <begin position="19"/>
        <end position="112"/>
    </location>
</feature>
<evidence type="ECO:0000256" key="1">
    <source>
        <dbReference type="ARBA" id="ARBA00004191"/>
    </source>
</evidence>
<protein>
    <recommendedName>
        <fullName evidence="7">Hydrophobin</fullName>
    </recommendedName>
</protein>
<evidence type="ECO:0000256" key="4">
    <source>
        <dbReference type="ARBA" id="ARBA00022525"/>
    </source>
</evidence>
<evidence type="ECO:0000256" key="3">
    <source>
        <dbReference type="ARBA" id="ARBA00022512"/>
    </source>
</evidence>
<keyword evidence="7" id="KW-0732">Signal</keyword>
<dbReference type="Proteomes" id="UP000799118">
    <property type="component" value="Unassembled WGS sequence"/>
</dbReference>
<evidence type="ECO:0000256" key="7">
    <source>
        <dbReference type="RuleBase" id="RU365009"/>
    </source>
</evidence>
<dbReference type="SMART" id="SM00075">
    <property type="entry name" value="HYDRO"/>
    <property type="match status" value="1"/>
</dbReference>
<comment type="subunit">
    <text evidence="6">Self-assembles to form functional amyloid fibrils called rodlets. Self-assembly into fibrillar rodlets occurs spontaneously at hydrophobic:hydrophilic interfaces and the rodlets further associate laterally to form amphipathic monolayers.</text>
</comment>
<evidence type="ECO:0000313" key="8">
    <source>
        <dbReference type="EMBL" id="KAE9394951.1"/>
    </source>
</evidence>
<keyword evidence="5 7" id="KW-1015">Disulfide bond</keyword>
<dbReference type="CDD" id="cd23507">
    <property type="entry name" value="hydrophobin_I"/>
    <property type="match status" value="1"/>
</dbReference>
<name>A0A6A4HA72_9AGAR</name>
<keyword evidence="3 7" id="KW-0134">Cell wall</keyword>
<accession>A0A6A4HA72</accession>
<comment type="subcellular location">
    <subcellularLocation>
        <location evidence="1 7">Secreted</location>
        <location evidence="1 7">Cell wall</location>
    </subcellularLocation>
</comment>
<evidence type="ECO:0000256" key="6">
    <source>
        <dbReference type="ARBA" id="ARBA00093546"/>
    </source>
</evidence>
<dbReference type="InterPro" id="IPR001338">
    <property type="entry name" value="Class_I_Hydrophobin"/>
</dbReference>
<reference evidence="8" key="1">
    <citation type="journal article" date="2019" name="Environ. Microbiol.">
        <title>Fungal ecological strategies reflected in gene transcription - a case study of two litter decomposers.</title>
        <authorList>
            <person name="Barbi F."/>
            <person name="Kohler A."/>
            <person name="Barry K."/>
            <person name="Baskaran P."/>
            <person name="Daum C."/>
            <person name="Fauchery L."/>
            <person name="Ihrmark K."/>
            <person name="Kuo A."/>
            <person name="LaButti K."/>
            <person name="Lipzen A."/>
            <person name="Morin E."/>
            <person name="Grigoriev I.V."/>
            <person name="Henrissat B."/>
            <person name="Lindahl B."/>
            <person name="Martin F."/>
        </authorList>
    </citation>
    <scope>NUCLEOTIDE SEQUENCE</scope>
    <source>
        <strain evidence="8">JB14</strain>
    </source>
</reference>
<dbReference type="AlphaFoldDB" id="A0A6A4HA72"/>
<dbReference type="Pfam" id="PF01185">
    <property type="entry name" value="Hydrophobin"/>
    <property type="match status" value="1"/>
</dbReference>